<evidence type="ECO:0000313" key="2">
    <source>
        <dbReference type="EMBL" id="VEN47727.1"/>
    </source>
</evidence>
<dbReference type="AlphaFoldDB" id="A0A653CIP6"/>
<proteinExistence type="predicted"/>
<dbReference type="Pfam" id="PF15868">
    <property type="entry name" value="MBF2"/>
    <property type="match status" value="1"/>
</dbReference>
<gene>
    <name evidence="2" type="ORF">CALMAC_LOCUS9410</name>
</gene>
<feature type="chain" id="PRO_5024804607" description="PLAT domain-containing protein" evidence="1">
    <location>
        <begin position="26"/>
        <end position="126"/>
    </location>
</feature>
<keyword evidence="3" id="KW-1185">Reference proteome</keyword>
<dbReference type="PANTHER" id="PTHR37685:SF1">
    <property type="entry name" value="GEO11136P1-RELATED"/>
    <property type="match status" value="1"/>
</dbReference>
<organism evidence="2 3">
    <name type="scientific">Callosobruchus maculatus</name>
    <name type="common">Southern cowpea weevil</name>
    <name type="synonym">Pulse bruchid</name>
    <dbReference type="NCBI Taxonomy" id="64391"/>
    <lineage>
        <taxon>Eukaryota</taxon>
        <taxon>Metazoa</taxon>
        <taxon>Ecdysozoa</taxon>
        <taxon>Arthropoda</taxon>
        <taxon>Hexapoda</taxon>
        <taxon>Insecta</taxon>
        <taxon>Pterygota</taxon>
        <taxon>Neoptera</taxon>
        <taxon>Endopterygota</taxon>
        <taxon>Coleoptera</taxon>
        <taxon>Polyphaga</taxon>
        <taxon>Cucujiformia</taxon>
        <taxon>Chrysomeloidea</taxon>
        <taxon>Chrysomelidae</taxon>
        <taxon>Bruchinae</taxon>
        <taxon>Bruchini</taxon>
        <taxon>Callosobruchus</taxon>
    </lineage>
</organism>
<sequence>MANTITSLLIFVALVLICLVSSTFASDVHNIVQCPDAIASNRSLYLTNIFEGGAFLQRKTRNIHFPEVGHNLYKITCLKITDQDSRGKGGTARVVSGGYGSYDIEILLRSALGGDINYRIELWSDE</sequence>
<dbReference type="EMBL" id="CAACVG010007946">
    <property type="protein sequence ID" value="VEN47727.1"/>
    <property type="molecule type" value="Genomic_DNA"/>
</dbReference>
<dbReference type="InterPro" id="IPR031734">
    <property type="entry name" value="MBF2"/>
</dbReference>
<evidence type="ECO:0000313" key="3">
    <source>
        <dbReference type="Proteomes" id="UP000410492"/>
    </source>
</evidence>
<reference evidence="2 3" key="1">
    <citation type="submission" date="2019-01" db="EMBL/GenBank/DDBJ databases">
        <authorList>
            <person name="Sayadi A."/>
        </authorList>
    </citation>
    <scope>NUCLEOTIDE SEQUENCE [LARGE SCALE GENOMIC DNA]</scope>
</reference>
<feature type="signal peptide" evidence="1">
    <location>
        <begin position="1"/>
        <end position="25"/>
    </location>
</feature>
<protein>
    <recommendedName>
        <fullName evidence="4">PLAT domain-containing protein</fullName>
    </recommendedName>
</protein>
<evidence type="ECO:0008006" key="4">
    <source>
        <dbReference type="Google" id="ProtNLM"/>
    </source>
</evidence>
<dbReference type="OrthoDB" id="6713982at2759"/>
<keyword evidence="1" id="KW-0732">Signal</keyword>
<dbReference type="PANTHER" id="PTHR37685">
    <property type="entry name" value="GEO11136P1-RELATED"/>
    <property type="match status" value="1"/>
</dbReference>
<accession>A0A653CIP6</accession>
<evidence type="ECO:0000256" key="1">
    <source>
        <dbReference type="SAM" id="SignalP"/>
    </source>
</evidence>
<name>A0A653CIP6_CALMS</name>
<dbReference type="Proteomes" id="UP000410492">
    <property type="component" value="Unassembled WGS sequence"/>
</dbReference>